<dbReference type="Gramene" id="Solyc00g173430.2.1">
    <property type="protein sequence ID" value="Solyc00g173430.2.1"/>
    <property type="gene ID" value="Solyc00g173430.2"/>
</dbReference>
<dbReference type="STRING" id="4081.A0A494GA47"/>
<accession>A0A494GA47</accession>
<dbReference type="EnsemblPlants" id="Solyc00g173430.2.1">
    <property type="protein sequence ID" value="Solyc00g173430.2.1"/>
    <property type="gene ID" value="Solyc00g173430.2"/>
</dbReference>
<reference evidence="1" key="1">
    <citation type="journal article" date="2012" name="Nature">
        <title>The tomato genome sequence provides insights into fleshy fruit evolution.</title>
        <authorList>
            <consortium name="Tomato Genome Consortium"/>
        </authorList>
    </citation>
    <scope>NUCLEOTIDE SEQUENCE [LARGE SCALE GENOMIC DNA]</scope>
    <source>
        <strain evidence="1">cv. Heinz 1706</strain>
    </source>
</reference>
<dbReference type="InParanoid" id="A0A494GA47"/>
<evidence type="ECO:0000313" key="1">
    <source>
        <dbReference type="EnsemblPlants" id="Solyc00g173430.2.1"/>
    </source>
</evidence>
<name>A0A494GA47_SOLLC</name>
<protein>
    <submittedName>
        <fullName evidence="1">Uncharacterized protein</fullName>
    </submittedName>
</protein>
<dbReference type="Proteomes" id="UP000004994">
    <property type="component" value="Unassembled WGS sequence"/>
</dbReference>
<evidence type="ECO:0000313" key="2">
    <source>
        <dbReference type="Proteomes" id="UP000004994"/>
    </source>
</evidence>
<proteinExistence type="predicted"/>
<reference evidence="1" key="2">
    <citation type="submission" date="2019-04" db="UniProtKB">
        <authorList>
            <consortium name="EnsemblPlants"/>
        </authorList>
    </citation>
    <scope>IDENTIFICATION</scope>
    <source>
        <strain evidence="1">cv. Heinz 1706</strain>
    </source>
</reference>
<sequence>PYATKDERIIEIHGEGLKVLDAFDVVVRILRKFLTDHSMIPVFEKMYKANISYDRLADSWDDKPHSSKFQPCGPTPTSQAATVSDYSFSTKQDPYLIVKLPWTPNSRDMERILGLVAYILLWLAELVI</sequence>
<organism evidence="1">
    <name type="scientific">Solanum lycopersicum</name>
    <name type="common">Tomato</name>
    <name type="synonym">Lycopersicon esculentum</name>
    <dbReference type="NCBI Taxonomy" id="4081"/>
    <lineage>
        <taxon>Eukaryota</taxon>
        <taxon>Viridiplantae</taxon>
        <taxon>Streptophyta</taxon>
        <taxon>Embryophyta</taxon>
        <taxon>Tracheophyta</taxon>
        <taxon>Spermatophyta</taxon>
        <taxon>Magnoliopsida</taxon>
        <taxon>eudicotyledons</taxon>
        <taxon>Gunneridae</taxon>
        <taxon>Pentapetalae</taxon>
        <taxon>asterids</taxon>
        <taxon>lamiids</taxon>
        <taxon>Solanales</taxon>
        <taxon>Solanaceae</taxon>
        <taxon>Solanoideae</taxon>
        <taxon>Solaneae</taxon>
        <taxon>Solanum</taxon>
        <taxon>Solanum subgen. Lycopersicon</taxon>
    </lineage>
</organism>
<dbReference type="PaxDb" id="4081-Solyc00g173430.1.1"/>
<keyword evidence="2" id="KW-1185">Reference proteome</keyword>
<dbReference type="AlphaFoldDB" id="A0A494GA47"/>